<dbReference type="RefSeq" id="WP_345304031.1">
    <property type="nucleotide sequence ID" value="NZ_BAABJE010000015.1"/>
</dbReference>
<reference evidence="8" key="1">
    <citation type="journal article" date="2019" name="Int. J. Syst. Evol. Microbiol.">
        <title>The Global Catalogue of Microorganisms (GCM) 10K type strain sequencing project: providing services to taxonomists for standard genome sequencing and annotation.</title>
        <authorList>
            <consortium name="The Broad Institute Genomics Platform"/>
            <consortium name="The Broad Institute Genome Sequencing Center for Infectious Disease"/>
            <person name="Wu L."/>
            <person name="Ma J."/>
        </authorList>
    </citation>
    <scope>NUCLEOTIDE SEQUENCE [LARGE SCALE GENOMIC DNA]</scope>
    <source>
        <strain evidence="8">JCM 18204</strain>
    </source>
</reference>
<dbReference type="PANTHER" id="PTHR43133">
    <property type="entry name" value="RNA POLYMERASE ECF-TYPE SIGMA FACTO"/>
    <property type="match status" value="1"/>
</dbReference>
<dbReference type="NCBIfam" id="TIGR02937">
    <property type="entry name" value="sigma70-ECF"/>
    <property type="match status" value="1"/>
</dbReference>
<dbReference type="CDD" id="cd06171">
    <property type="entry name" value="Sigma70_r4"/>
    <property type="match status" value="1"/>
</dbReference>
<evidence type="ECO:0000259" key="5">
    <source>
        <dbReference type="Pfam" id="PF04542"/>
    </source>
</evidence>
<dbReference type="InterPro" id="IPR013324">
    <property type="entry name" value="RNA_pol_sigma_r3/r4-like"/>
</dbReference>
<dbReference type="EMBL" id="BAABJE010000015">
    <property type="protein sequence ID" value="GAA4800584.1"/>
    <property type="molecule type" value="Genomic_DNA"/>
</dbReference>
<dbReference type="InterPro" id="IPR039425">
    <property type="entry name" value="RNA_pol_sigma-70-like"/>
</dbReference>
<dbReference type="InterPro" id="IPR013325">
    <property type="entry name" value="RNA_pol_sigma_r2"/>
</dbReference>
<evidence type="ECO:0000256" key="3">
    <source>
        <dbReference type="ARBA" id="ARBA00023082"/>
    </source>
</evidence>
<feature type="domain" description="RNA polymerase sigma factor 70 region 4 type 2" evidence="6">
    <location>
        <begin position="132"/>
        <end position="185"/>
    </location>
</feature>
<dbReference type="InterPro" id="IPR036388">
    <property type="entry name" value="WH-like_DNA-bd_sf"/>
</dbReference>
<dbReference type="Pfam" id="PF04542">
    <property type="entry name" value="Sigma70_r2"/>
    <property type="match status" value="1"/>
</dbReference>
<keyword evidence="3" id="KW-0731">Sigma factor</keyword>
<comment type="caution">
    <text evidence="7">The sequence shown here is derived from an EMBL/GenBank/DDBJ whole genome shotgun (WGS) entry which is preliminary data.</text>
</comment>
<evidence type="ECO:0000256" key="1">
    <source>
        <dbReference type="ARBA" id="ARBA00010641"/>
    </source>
</evidence>
<dbReference type="InterPro" id="IPR013249">
    <property type="entry name" value="RNA_pol_sigma70_r4_t2"/>
</dbReference>
<evidence type="ECO:0000313" key="8">
    <source>
        <dbReference type="Proteomes" id="UP001499959"/>
    </source>
</evidence>
<dbReference type="SUPFAM" id="SSF88946">
    <property type="entry name" value="Sigma2 domain of RNA polymerase sigma factors"/>
    <property type="match status" value="1"/>
</dbReference>
<organism evidence="7 8">
    <name type="scientific">Lysobacter hankyongensis</name>
    <dbReference type="NCBI Taxonomy" id="1176535"/>
    <lineage>
        <taxon>Bacteria</taxon>
        <taxon>Pseudomonadati</taxon>
        <taxon>Pseudomonadota</taxon>
        <taxon>Gammaproteobacteria</taxon>
        <taxon>Lysobacterales</taxon>
        <taxon>Lysobacteraceae</taxon>
        <taxon>Lysobacter</taxon>
    </lineage>
</organism>
<proteinExistence type="inferred from homology"/>
<evidence type="ECO:0000313" key="7">
    <source>
        <dbReference type="EMBL" id="GAA4800584.1"/>
    </source>
</evidence>
<dbReference type="Pfam" id="PF08281">
    <property type="entry name" value="Sigma70_r4_2"/>
    <property type="match status" value="1"/>
</dbReference>
<comment type="similarity">
    <text evidence="1">Belongs to the sigma-70 factor family. ECF subfamily.</text>
</comment>
<accession>A0ABP9BYY6</accession>
<dbReference type="Gene3D" id="1.10.10.10">
    <property type="entry name" value="Winged helix-like DNA-binding domain superfamily/Winged helix DNA-binding domain"/>
    <property type="match status" value="1"/>
</dbReference>
<dbReference type="PANTHER" id="PTHR43133:SF62">
    <property type="entry name" value="RNA POLYMERASE SIGMA FACTOR SIGZ"/>
    <property type="match status" value="1"/>
</dbReference>
<keyword evidence="2" id="KW-0805">Transcription regulation</keyword>
<keyword evidence="4" id="KW-0804">Transcription</keyword>
<name>A0ABP9BYY6_9GAMM</name>
<protein>
    <submittedName>
        <fullName evidence="7">Sigma-70 family RNA polymerase sigma factor</fullName>
    </submittedName>
</protein>
<evidence type="ECO:0000256" key="4">
    <source>
        <dbReference type="ARBA" id="ARBA00023163"/>
    </source>
</evidence>
<evidence type="ECO:0000256" key="2">
    <source>
        <dbReference type="ARBA" id="ARBA00023015"/>
    </source>
</evidence>
<dbReference type="InterPro" id="IPR007627">
    <property type="entry name" value="RNA_pol_sigma70_r2"/>
</dbReference>
<dbReference type="SUPFAM" id="SSF88659">
    <property type="entry name" value="Sigma3 and sigma4 domains of RNA polymerase sigma factors"/>
    <property type="match status" value="1"/>
</dbReference>
<dbReference type="Gene3D" id="1.10.1740.10">
    <property type="match status" value="1"/>
</dbReference>
<sequence>MPEIRAYDAAQETPGLDALLVDIAGGSRNAFESLYRATSSRLFAICLRVLSDRAEAEDVLQDVFTTIWHKAHQFDPGRASPIAWLAMIARNKAIDRLRAAPARGTLAPIEFADDVADAGATPLQTAVSADERERLEACMRQLDPRRQSLIRAAFFEGSTYEELAQRIASPLGSVKSWIRRGLLQLRGCLEA</sequence>
<dbReference type="InterPro" id="IPR014284">
    <property type="entry name" value="RNA_pol_sigma-70_dom"/>
</dbReference>
<keyword evidence="8" id="KW-1185">Reference proteome</keyword>
<gene>
    <name evidence="7" type="ORF">GCM10023307_28710</name>
</gene>
<feature type="domain" description="RNA polymerase sigma-70 region 2" evidence="5">
    <location>
        <begin position="34"/>
        <end position="99"/>
    </location>
</feature>
<evidence type="ECO:0000259" key="6">
    <source>
        <dbReference type="Pfam" id="PF08281"/>
    </source>
</evidence>
<dbReference type="Proteomes" id="UP001499959">
    <property type="component" value="Unassembled WGS sequence"/>
</dbReference>